<protein>
    <submittedName>
        <fullName evidence="2">Uncharacterized protein</fullName>
    </submittedName>
</protein>
<keyword evidence="1" id="KW-1133">Transmembrane helix</keyword>
<evidence type="ECO:0000313" key="2">
    <source>
        <dbReference type="EMBL" id="KAK1771919.1"/>
    </source>
</evidence>
<keyword evidence="1" id="KW-0472">Membrane</keyword>
<dbReference type="Proteomes" id="UP001244011">
    <property type="component" value="Unassembled WGS sequence"/>
</dbReference>
<dbReference type="AlphaFoldDB" id="A0AAJ0CB10"/>
<accession>A0AAJ0CB10</accession>
<feature type="transmembrane region" description="Helical" evidence="1">
    <location>
        <begin position="12"/>
        <end position="36"/>
    </location>
</feature>
<comment type="caution">
    <text evidence="2">The sequence shown here is derived from an EMBL/GenBank/DDBJ whole genome shotgun (WGS) entry which is preliminary data.</text>
</comment>
<reference evidence="2" key="1">
    <citation type="submission" date="2023-06" db="EMBL/GenBank/DDBJ databases">
        <title>Genome-scale phylogeny and comparative genomics of the fungal order Sordariales.</title>
        <authorList>
            <consortium name="Lawrence Berkeley National Laboratory"/>
            <person name="Hensen N."/>
            <person name="Bonometti L."/>
            <person name="Westerberg I."/>
            <person name="Brannstrom I.O."/>
            <person name="Guillou S."/>
            <person name="Cros-Aarteil S."/>
            <person name="Calhoun S."/>
            <person name="Haridas S."/>
            <person name="Kuo A."/>
            <person name="Mondo S."/>
            <person name="Pangilinan J."/>
            <person name="Riley R."/>
            <person name="Labutti K."/>
            <person name="Andreopoulos B."/>
            <person name="Lipzen A."/>
            <person name="Chen C."/>
            <person name="Yanf M."/>
            <person name="Daum C."/>
            <person name="Ng V."/>
            <person name="Clum A."/>
            <person name="Steindorff A."/>
            <person name="Ohm R."/>
            <person name="Martin F."/>
            <person name="Silar P."/>
            <person name="Natvig D."/>
            <person name="Lalanne C."/>
            <person name="Gautier V."/>
            <person name="Ament-Velasquez S.L."/>
            <person name="Kruys A."/>
            <person name="Hutchinson M.I."/>
            <person name="Powell A.J."/>
            <person name="Barry K."/>
            <person name="Miller A.N."/>
            <person name="Grigoriev I.V."/>
            <person name="Debuchy R."/>
            <person name="Gladieux P."/>
            <person name="Thoren M.H."/>
            <person name="Johannesson H."/>
        </authorList>
    </citation>
    <scope>NUCLEOTIDE SEQUENCE</scope>
    <source>
        <strain evidence="2">8032-3</strain>
    </source>
</reference>
<organism evidence="2 3">
    <name type="scientific">Phialemonium atrogriseum</name>
    <dbReference type="NCBI Taxonomy" id="1093897"/>
    <lineage>
        <taxon>Eukaryota</taxon>
        <taxon>Fungi</taxon>
        <taxon>Dikarya</taxon>
        <taxon>Ascomycota</taxon>
        <taxon>Pezizomycotina</taxon>
        <taxon>Sordariomycetes</taxon>
        <taxon>Sordariomycetidae</taxon>
        <taxon>Cephalothecales</taxon>
        <taxon>Cephalothecaceae</taxon>
        <taxon>Phialemonium</taxon>
    </lineage>
</organism>
<dbReference type="GeneID" id="85309978"/>
<gene>
    <name evidence="2" type="ORF">QBC33DRAFT_525179</name>
</gene>
<proteinExistence type="predicted"/>
<keyword evidence="1" id="KW-0812">Transmembrane</keyword>
<evidence type="ECO:0000256" key="1">
    <source>
        <dbReference type="SAM" id="Phobius"/>
    </source>
</evidence>
<evidence type="ECO:0000313" key="3">
    <source>
        <dbReference type="Proteomes" id="UP001244011"/>
    </source>
</evidence>
<dbReference type="EMBL" id="MU838998">
    <property type="protein sequence ID" value="KAK1771919.1"/>
    <property type="molecule type" value="Genomic_DNA"/>
</dbReference>
<name>A0AAJ0CB10_9PEZI</name>
<feature type="transmembrane region" description="Helical" evidence="1">
    <location>
        <begin position="77"/>
        <end position="101"/>
    </location>
</feature>
<keyword evidence="3" id="KW-1185">Reference proteome</keyword>
<dbReference type="RefSeq" id="XP_060288132.1">
    <property type="nucleotide sequence ID" value="XM_060426791.1"/>
</dbReference>
<sequence>MPDLTVGQVSGLIAAGVFALQLLLPLIFPAILVGFITEQNSVVTWSVLGRFLHSSLWPSILGTDATARHGVQARVNFVMLLQMVTVFLVSVAAIFTPLGLYQTIEPAGNQDVEAFQYVKDSSPFGYGTPMRTTAPFTRNCGDEACPGSTMNQTCVQQGLLLNCTDTVYDRSIPEALKSLFRDGAARFGRPVSSIFDIQWRANINATDPAGVLGWYLKSAYRQVSMLILDPRIQVVDGLIVDAENGGIGFRNHTAPVPPHEYGSTWTEDILFVEPETQCVDLNITFDFELTQNNTSRLTVKDMTLTDRGGFSNLSRTSPDLTTPPFGNGQGDLNLRERAYKAAWLNNFLTLAYFNATDPDPTNITRLDVTPGMTFKSDPSFQNGTFAIEYESIRTSLFFGEYLDLTEASSGRNKSGATGNPFGIGTAHFAAICMQPPPRFPAHRPSHHTVN</sequence>